<keyword evidence="2" id="KW-0472">Membrane</keyword>
<keyword evidence="3" id="KW-0732">Signal</keyword>
<gene>
    <name evidence="4" type="ORF">RF11_12200</name>
</gene>
<evidence type="ECO:0000313" key="5">
    <source>
        <dbReference type="Proteomes" id="UP000031668"/>
    </source>
</evidence>
<organism evidence="4 5">
    <name type="scientific">Thelohanellus kitauei</name>
    <name type="common">Myxosporean</name>
    <dbReference type="NCBI Taxonomy" id="669202"/>
    <lineage>
        <taxon>Eukaryota</taxon>
        <taxon>Metazoa</taxon>
        <taxon>Cnidaria</taxon>
        <taxon>Myxozoa</taxon>
        <taxon>Myxosporea</taxon>
        <taxon>Bivalvulida</taxon>
        <taxon>Platysporina</taxon>
        <taxon>Myxobolidae</taxon>
        <taxon>Thelohanellus</taxon>
    </lineage>
</organism>
<feature type="signal peptide" evidence="3">
    <location>
        <begin position="1"/>
        <end position="19"/>
    </location>
</feature>
<dbReference type="AlphaFoldDB" id="A0A0C2JNK5"/>
<reference evidence="4 5" key="1">
    <citation type="journal article" date="2014" name="Genome Biol. Evol.">
        <title>The genome of the myxosporean Thelohanellus kitauei shows adaptations to nutrient acquisition within its fish host.</title>
        <authorList>
            <person name="Yang Y."/>
            <person name="Xiong J."/>
            <person name="Zhou Z."/>
            <person name="Huo F."/>
            <person name="Miao W."/>
            <person name="Ran C."/>
            <person name="Liu Y."/>
            <person name="Zhang J."/>
            <person name="Feng J."/>
            <person name="Wang M."/>
            <person name="Wang M."/>
            <person name="Wang L."/>
            <person name="Yao B."/>
        </authorList>
    </citation>
    <scope>NUCLEOTIDE SEQUENCE [LARGE SCALE GENOMIC DNA]</scope>
    <source>
        <strain evidence="4">Wuqing</strain>
    </source>
</reference>
<keyword evidence="5" id="KW-1185">Reference proteome</keyword>
<feature type="compositionally biased region" description="Polar residues" evidence="1">
    <location>
        <begin position="58"/>
        <end position="78"/>
    </location>
</feature>
<accession>A0A0C2JNK5</accession>
<sequence length="206" mass="22317">MRCSLAVLIFLFCCLVCQKLCVGDLGSDKRTAEKLPAESVGQAKEILGAPGNDDRASTAGQLTVRESTPTPRSDTKASTIGSDIDEFSFKGTVDSLKNNVICKVICLDSQVFPLKSGGVKTAGDIEKFEQHLRTVGITPIDASDLMTQCTSSIKAPCMSIVLGQKTESSHKTSTAWVVLIILIIVAVLIGGVYYMRRRYWNNFGYI</sequence>
<evidence type="ECO:0000256" key="2">
    <source>
        <dbReference type="SAM" id="Phobius"/>
    </source>
</evidence>
<keyword evidence="2" id="KW-0812">Transmembrane</keyword>
<feature type="chain" id="PRO_5002151155" evidence="3">
    <location>
        <begin position="20"/>
        <end position="206"/>
    </location>
</feature>
<feature type="region of interest" description="Disordered" evidence="1">
    <location>
        <begin position="47"/>
        <end position="78"/>
    </location>
</feature>
<feature type="transmembrane region" description="Helical" evidence="2">
    <location>
        <begin position="175"/>
        <end position="195"/>
    </location>
</feature>
<comment type="caution">
    <text evidence="4">The sequence shown here is derived from an EMBL/GenBank/DDBJ whole genome shotgun (WGS) entry which is preliminary data.</text>
</comment>
<keyword evidence="2" id="KW-1133">Transmembrane helix</keyword>
<dbReference type="Proteomes" id="UP000031668">
    <property type="component" value="Unassembled WGS sequence"/>
</dbReference>
<name>A0A0C2JNK5_THEKT</name>
<dbReference type="EMBL" id="JWZT01001925">
    <property type="protein sequence ID" value="KII70943.1"/>
    <property type="molecule type" value="Genomic_DNA"/>
</dbReference>
<evidence type="ECO:0000256" key="1">
    <source>
        <dbReference type="SAM" id="MobiDB-lite"/>
    </source>
</evidence>
<protein>
    <submittedName>
        <fullName evidence="4">Uncharacterized protein</fullName>
    </submittedName>
</protein>
<evidence type="ECO:0000313" key="4">
    <source>
        <dbReference type="EMBL" id="KII70943.1"/>
    </source>
</evidence>
<proteinExistence type="predicted"/>
<evidence type="ECO:0000256" key="3">
    <source>
        <dbReference type="SAM" id="SignalP"/>
    </source>
</evidence>